<proteinExistence type="predicted"/>
<dbReference type="SUPFAM" id="SSF48256">
    <property type="entry name" value="Citrate synthase"/>
    <property type="match status" value="1"/>
</dbReference>
<dbReference type="InterPro" id="IPR016142">
    <property type="entry name" value="Citrate_synth-like_lrg_a-sub"/>
</dbReference>
<dbReference type="EMBL" id="JAULSW010000002">
    <property type="protein sequence ID" value="KAK3390046.1"/>
    <property type="molecule type" value="Genomic_DNA"/>
</dbReference>
<sequence length="256" mass="28020">MAVSSSHHLRGVGSRTEKEYVIPIHGNNIRAEDIKNIAIPNRNDSNKAQGLNILDNNFKNTACKLPTEYELEALRHDIGMAANPPKSVVETIHAFPLFLHAPPQAQNQVQSLTSYLPVYSTDAETFPILIADLSAFMAADKDAASSRRDPNPMYRDNLKLADEALCRTIGYLSATVAAAILRAGSILTAPTPCIIAGLIPAYGSLHSSSSEINPVYDTLDKIKHPKNVPAYIEMVKQKKAKLYGYVKSTYNKTTDL</sequence>
<accession>A0AAE0NYM3</accession>
<protein>
    <submittedName>
        <fullName evidence="1">Uncharacterized protein</fullName>
    </submittedName>
</protein>
<evidence type="ECO:0000313" key="2">
    <source>
        <dbReference type="Proteomes" id="UP001285441"/>
    </source>
</evidence>
<dbReference type="Gene3D" id="1.10.580.10">
    <property type="entry name" value="Citrate Synthase, domain 1"/>
    <property type="match status" value="1"/>
</dbReference>
<evidence type="ECO:0000313" key="1">
    <source>
        <dbReference type="EMBL" id="KAK3390046.1"/>
    </source>
</evidence>
<dbReference type="InterPro" id="IPR036969">
    <property type="entry name" value="Citrate_synthase_sf"/>
</dbReference>
<dbReference type="AlphaFoldDB" id="A0AAE0NYM3"/>
<reference evidence="1" key="1">
    <citation type="journal article" date="2023" name="Mol. Phylogenet. Evol.">
        <title>Genome-scale phylogeny and comparative genomics of the fungal order Sordariales.</title>
        <authorList>
            <person name="Hensen N."/>
            <person name="Bonometti L."/>
            <person name="Westerberg I."/>
            <person name="Brannstrom I.O."/>
            <person name="Guillou S."/>
            <person name="Cros-Aarteil S."/>
            <person name="Calhoun S."/>
            <person name="Haridas S."/>
            <person name="Kuo A."/>
            <person name="Mondo S."/>
            <person name="Pangilinan J."/>
            <person name="Riley R."/>
            <person name="LaButti K."/>
            <person name="Andreopoulos B."/>
            <person name="Lipzen A."/>
            <person name="Chen C."/>
            <person name="Yan M."/>
            <person name="Daum C."/>
            <person name="Ng V."/>
            <person name="Clum A."/>
            <person name="Steindorff A."/>
            <person name="Ohm R.A."/>
            <person name="Martin F."/>
            <person name="Silar P."/>
            <person name="Natvig D.O."/>
            <person name="Lalanne C."/>
            <person name="Gautier V."/>
            <person name="Ament-Velasquez S.L."/>
            <person name="Kruys A."/>
            <person name="Hutchinson M.I."/>
            <person name="Powell A.J."/>
            <person name="Barry K."/>
            <person name="Miller A.N."/>
            <person name="Grigoriev I.V."/>
            <person name="Debuchy R."/>
            <person name="Gladieux P."/>
            <person name="Hiltunen Thoren M."/>
            <person name="Johannesson H."/>
        </authorList>
    </citation>
    <scope>NUCLEOTIDE SEQUENCE</scope>
    <source>
        <strain evidence="1">CBS 232.78</strain>
    </source>
</reference>
<dbReference type="GO" id="GO:0046912">
    <property type="term" value="F:acyltransferase activity, acyl groups converted into alkyl on transfer"/>
    <property type="evidence" value="ECO:0007669"/>
    <property type="project" value="InterPro"/>
</dbReference>
<keyword evidence="2" id="KW-1185">Reference proteome</keyword>
<reference evidence="1" key="2">
    <citation type="submission" date="2023-06" db="EMBL/GenBank/DDBJ databases">
        <authorList>
            <consortium name="Lawrence Berkeley National Laboratory"/>
            <person name="Haridas S."/>
            <person name="Hensen N."/>
            <person name="Bonometti L."/>
            <person name="Westerberg I."/>
            <person name="Brannstrom I.O."/>
            <person name="Guillou S."/>
            <person name="Cros-Aarteil S."/>
            <person name="Calhoun S."/>
            <person name="Kuo A."/>
            <person name="Mondo S."/>
            <person name="Pangilinan J."/>
            <person name="Riley R."/>
            <person name="LaButti K."/>
            <person name="Andreopoulos B."/>
            <person name="Lipzen A."/>
            <person name="Chen C."/>
            <person name="Yanf M."/>
            <person name="Daum C."/>
            <person name="Ng V."/>
            <person name="Clum A."/>
            <person name="Steindorff A."/>
            <person name="Ohm R."/>
            <person name="Martin F."/>
            <person name="Silar P."/>
            <person name="Natvig D."/>
            <person name="Lalanne C."/>
            <person name="Gautier V."/>
            <person name="Ament-velasquez S.L."/>
            <person name="Kruys A."/>
            <person name="Hutchinson M.I."/>
            <person name="Powell A.J."/>
            <person name="Barry K."/>
            <person name="Miller A.N."/>
            <person name="Grigoriev I.V."/>
            <person name="Debuchy R."/>
            <person name="Gladieux P."/>
            <person name="Thoren M.H."/>
            <person name="Johannesson H."/>
        </authorList>
    </citation>
    <scope>NUCLEOTIDE SEQUENCE</scope>
    <source>
        <strain evidence="1">CBS 232.78</strain>
    </source>
</reference>
<gene>
    <name evidence="1" type="ORF">B0H63DRAFT_446199</name>
</gene>
<name>A0AAE0NYM3_9PEZI</name>
<dbReference type="Proteomes" id="UP001285441">
    <property type="component" value="Unassembled WGS sequence"/>
</dbReference>
<comment type="caution">
    <text evidence="1">The sequence shown here is derived from an EMBL/GenBank/DDBJ whole genome shotgun (WGS) entry which is preliminary data.</text>
</comment>
<organism evidence="1 2">
    <name type="scientific">Podospora didyma</name>
    <dbReference type="NCBI Taxonomy" id="330526"/>
    <lineage>
        <taxon>Eukaryota</taxon>
        <taxon>Fungi</taxon>
        <taxon>Dikarya</taxon>
        <taxon>Ascomycota</taxon>
        <taxon>Pezizomycotina</taxon>
        <taxon>Sordariomycetes</taxon>
        <taxon>Sordariomycetidae</taxon>
        <taxon>Sordariales</taxon>
        <taxon>Podosporaceae</taxon>
        <taxon>Podospora</taxon>
    </lineage>
</organism>